<dbReference type="CDD" id="cd00141">
    <property type="entry name" value="NT_POLXc"/>
    <property type="match status" value="1"/>
</dbReference>
<dbReference type="EC" id="2.7.7.7" evidence="3"/>
<dbReference type="Pfam" id="PF14791">
    <property type="entry name" value="DNA_pol_B_thumb"/>
    <property type="match status" value="1"/>
</dbReference>
<evidence type="ECO:0000259" key="22">
    <source>
        <dbReference type="SMART" id="SM00278"/>
    </source>
</evidence>
<dbReference type="GO" id="GO:0003887">
    <property type="term" value="F:DNA-directed DNA polymerase activity"/>
    <property type="evidence" value="ECO:0007669"/>
    <property type="project" value="UniProtKB-KW"/>
</dbReference>
<evidence type="ECO:0000256" key="18">
    <source>
        <dbReference type="ARBA" id="ARBA00044632"/>
    </source>
</evidence>
<evidence type="ECO:0000256" key="5">
    <source>
        <dbReference type="ARBA" id="ARBA00020020"/>
    </source>
</evidence>
<feature type="domain" description="Polymerase/histidinol phosphatase N-terminal" evidence="23">
    <location>
        <begin position="337"/>
        <end position="416"/>
    </location>
</feature>
<evidence type="ECO:0000256" key="9">
    <source>
        <dbReference type="ARBA" id="ARBA00022695"/>
    </source>
</evidence>
<comment type="cofactor">
    <cofactor evidence="1">
        <name>Mg(2+)</name>
        <dbReference type="ChEBI" id="CHEBI:18420"/>
    </cofactor>
</comment>
<sequence length="569" mass="63683">MENLEIAKIFREIAKLLEIKEENPFKVRAYYRVAQVIEDSSESVNAIVQRGDLRKIPAVGEGIARKIEELLKTGKLKYYEGLKKEIPQGLLTLLEIPEIGPRTAQLLYQKLEIDSQEKLEKAIAEHKIRDLPGMGEKSEENIKRGLELLKTASARMLLGYALPISEEIIAEIKKNSPVEKIEATGSLRRMKETIGDIDILAVSKDSEKVMDVFTSLPMVRDVLAKGPTKSSILTSLGIQVDVRVVKSDEFGCALHYFTGSKAHNIAIRELAVSKGLKINEYGVFKGKKKIGGKKEDELFRVVGLSYIPPELREDRGEIEAAKENKLPELVEYDDIKGDLHIHSEWSDGEDSVEDIAKAAKTIGYEYIGICDHSQSMKIAGGLTVVDLRKKIAEIKKLNNKMKGITILAGAEVDIKADGSLDYPDEILKELNVVIAAVHSGFKMDEERMTHRVIKGIENKYVHILAHPTGRLISKREPCKVDVESLIKAAAKTGVLLEINAYPERLDLFDIHCRRAKDEGVIMAIGTDAHHLYQLKFMKFGVGVARRGWLEKKDVLNTLPLVKLLKKLKK</sequence>
<dbReference type="EC" id="4.2.99.18" evidence="4"/>
<evidence type="ECO:0000259" key="24">
    <source>
        <dbReference type="SMART" id="SM00483"/>
    </source>
</evidence>
<evidence type="ECO:0000256" key="17">
    <source>
        <dbReference type="ARBA" id="ARBA00035726"/>
    </source>
</evidence>
<keyword evidence="15" id="KW-0234">DNA repair</keyword>
<dbReference type="Gene3D" id="1.10.150.20">
    <property type="entry name" value="5' to 3' exonuclease, C-terminal subdomain"/>
    <property type="match status" value="1"/>
</dbReference>
<dbReference type="SUPFAM" id="SSF47802">
    <property type="entry name" value="DNA polymerase beta, N-terminal domain-like"/>
    <property type="match status" value="1"/>
</dbReference>
<evidence type="ECO:0000256" key="10">
    <source>
        <dbReference type="ARBA" id="ARBA00022705"/>
    </source>
</evidence>
<dbReference type="AlphaFoldDB" id="A0A2M6ZED1"/>
<keyword evidence="11" id="KW-0227">DNA damage</keyword>
<keyword evidence="12" id="KW-0832">Ubl conjugation</keyword>
<dbReference type="InterPro" id="IPR029398">
    <property type="entry name" value="PolB_thumb"/>
</dbReference>
<dbReference type="PANTHER" id="PTHR36928">
    <property type="entry name" value="PHOSPHATASE YCDX-RELATED"/>
    <property type="match status" value="1"/>
</dbReference>
<dbReference type="GO" id="GO:0042578">
    <property type="term" value="F:phosphoric ester hydrolase activity"/>
    <property type="evidence" value="ECO:0007669"/>
    <property type="project" value="TreeGrafter"/>
</dbReference>
<dbReference type="CDD" id="cd07436">
    <property type="entry name" value="PHP_PolX"/>
    <property type="match status" value="1"/>
</dbReference>
<evidence type="ECO:0000256" key="15">
    <source>
        <dbReference type="ARBA" id="ARBA00023204"/>
    </source>
</evidence>
<dbReference type="InterPro" id="IPR016195">
    <property type="entry name" value="Pol/histidinol_Pase-like"/>
</dbReference>
<organism evidence="25 26">
    <name type="scientific">Candidatus Desantisbacteria bacterium CG07_land_8_20_14_0_80_39_15</name>
    <dbReference type="NCBI Taxonomy" id="1974549"/>
    <lineage>
        <taxon>Bacteria</taxon>
        <taxon>Candidatus Desantisiibacteriota</taxon>
    </lineage>
</organism>
<evidence type="ECO:0000256" key="4">
    <source>
        <dbReference type="ARBA" id="ARBA00012720"/>
    </source>
</evidence>
<evidence type="ECO:0000256" key="16">
    <source>
        <dbReference type="ARBA" id="ARBA00035717"/>
    </source>
</evidence>
<dbReference type="InterPro" id="IPR010996">
    <property type="entry name" value="HHH_MUS81"/>
</dbReference>
<dbReference type="InterPro" id="IPR027421">
    <property type="entry name" value="DNA_pol_lamdba_lyase_dom_sf"/>
</dbReference>
<dbReference type="SUPFAM" id="SSF89550">
    <property type="entry name" value="PHP domain-like"/>
    <property type="match status" value="1"/>
</dbReference>
<dbReference type="GO" id="GO:0008270">
    <property type="term" value="F:zinc ion binding"/>
    <property type="evidence" value="ECO:0007669"/>
    <property type="project" value="TreeGrafter"/>
</dbReference>
<comment type="catalytic activity">
    <reaction evidence="21">
        <text>DNA(n) + a 2'-deoxyribonucleoside 5'-triphosphate = DNA(n+1) + diphosphate</text>
        <dbReference type="Rhea" id="RHEA:22508"/>
        <dbReference type="Rhea" id="RHEA-COMP:17339"/>
        <dbReference type="Rhea" id="RHEA-COMP:17340"/>
        <dbReference type="ChEBI" id="CHEBI:33019"/>
        <dbReference type="ChEBI" id="CHEBI:61560"/>
        <dbReference type="ChEBI" id="CHEBI:173112"/>
        <dbReference type="EC" id="2.7.7.7"/>
    </reaction>
</comment>
<dbReference type="SMART" id="SM00278">
    <property type="entry name" value="HhH1"/>
    <property type="match status" value="3"/>
</dbReference>
<reference evidence="26" key="1">
    <citation type="submission" date="2017-09" db="EMBL/GenBank/DDBJ databases">
        <title>Depth-based differentiation of microbial function through sediment-hosted aquifers and enrichment of novel symbionts in the deep terrestrial subsurface.</title>
        <authorList>
            <person name="Probst A.J."/>
            <person name="Ladd B."/>
            <person name="Jarett J.K."/>
            <person name="Geller-Mcgrath D.E."/>
            <person name="Sieber C.M.K."/>
            <person name="Emerson J.B."/>
            <person name="Anantharaman K."/>
            <person name="Thomas B.C."/>
            <person name="Malmstrom R."/>
            <person name="Stieglmeier M."/>
            <person name="Klingl A."/>
            <person name="Woyke T."/>
            <person name="Ryan C.M."/>
            <person name="Banfield J.F."/>
        </authorList>
    </citation>
    <scope>NUCLEOTIDE SEQUENCE [LARGE SCALE GENOMIC DNA]</scope>
</reference>
<dbReference type="Gene3D" id="3.20.20.140">
    <property type="entry name" value="Metal-dependent hydrolases"/>
    <property type="match status" value="1"/>
</dbReference>
<keyword evidence="6" id="KW-0488">Methylation</keyword>
<keyword evidence="13" id="KW-0239">DNA-directed DNA polymerase</keyword>
<evidence type="ECO:0000256" key="13">
    <source>
        <dbReference type="ARBA" id="ARBA00022932"/>
    </source>
</evidence>
<evidence type="ECO:0000256" key="2">
    <source>
        <dbReference type="ARBA" id="ARBA00004496"/>
    </source>
</evidence>
<dbReference type="Gene3D" id="3.30.210.10">
    <property type="entry name" value="DNA polymerase, thumb domain"/>
    <property type="match status" value="1"/>
</dbReference>
<dbReference type="InterPro" id="IPR004013">
    <property type="entry name" value="PHP_dom"/>
</dbReference>
<dbReference type="InterPro" id="IPR002054">
    <property type="entry name" value="DNA-dir_DNA_pol_X"/>
</dbReference>
<dbReference type="PANTHER" id="PTHR36928:SF1">
    <property type="entry name" value="PHOSPHATASE YCDX-RELATED"/>
    <property type="match status" value="1"/>
</dbReference>
<evidence type="ECO:0000256" key="14">
    <source>
        <dbReference type="ARBA" id="ARBA00023053"/>
    </source>
</evidence>
<dbReference type="GO" id="GO:0006281">
    <property type="term" value="P:DNA repair"/>
    <property type="evidence" value="ECO:0007669"/>
    <property type="project" value="UniProtKB-KW"/>
</dbReference>
<dbReference type="EMBL" id="PEWN01000135">
    <property type="protein sequence ID" value="PIU50749.1"/>
    <property type="molecule type" value="Genomic_DNA"/>
</dbReference>
<protein>
    <recommendedName>
        <fullName evidence="5">DNA polymerase beta</fullName>
        <ecNumber evidence="3">2.7.7.7</ecNumber>
        <ecNumber evidence="4">4.2.99.18</ecNumber>
    </recommendedName>
    <alternativeName>
        <fullName evidence="16">5'-deoxyribose-phosphate lyase</fullName>
    </alternativeName>
    <alternativeName>
        <fullName evidence="17">AP lyase</fullName>
    </alternativeName>
</protein>
<dbReference type="PRINTS" id="PR00870">
    <property type="entry name" value="DNAPOLXBETA"/>
</dbReference>
<dbReference type="InterPro" id="IPR047967">
    <property type="entry name" value="PolX_PHP"/>
</dbReference>
<dbReference type="Proteomes" id="UP000229227">
    <property type="component" value="Unassembled WGS sequence"/>
</dbReference>
<proteinExistence type="predicted"/>
<evidence type="ECO:0000256" key="12">
    <source>
        <dbReference type="ARBA" id="ARBA00022843"/>
    </source>
</evidence>
<dbReference type="InterPro" id="IPR037160">
    <property type="entry name" value="DNA_Pol_thumb_sf"/>
</dbReference>
<dbReference type="Gene3D" id="1.10.150.110">
    <property type="entry name" value="DNA polymerase beta, N-terminal domain-like"/>
    <property type="match status" value="1"/>
</dbReference>
<dbReference type="SMART" id="SM00481">
    <property type="entry name" value="POLIIIAc"/>
    <property type="match status" value="1"/>
</dbReference>
<dbReference type="GO" id="GO:0003677">
    <property type="term" value="F:DNA binding"/>
    <property type="evidence" value="ECO:0007669"/>
    <property type="project" value="InterPro"/>
</dbReference>
<evidence type="ECO:0000259" key="23">
    <source>
        <dbReference type="SMART" id="SM00481"/>
    </source>
</evidence>
<dbReference type="InterPro" id="IPR050243">
    <property type="entry name" value="PHP_phosphatase"/>
</dbReference>
<feature type="domain" description="DNA-directed DNA polymerase X" evidence="24">
    <location>
        <begin position="1"/>
        <end position="313"/>
    </location>
</feature>
<dbReference type="SMART" id="SM00483">
    <property type="entry name" value="POLXc"/>
    <property type="match status" value="1"/>
</dbReference>
<keyword evidence="8" id="KW-0808">Transferase</keyword>
<dbReference type="SUPFAM" id="SSF81301">
    <property type="entry name" value="Nucleotidyltransferase"/>
    <property type="match status" value="1"/>
</dbReference>
<name>A0A2M6ZED1_9BACT</name>
<evidence type="ECO:0000256" key="11">
    <source>
        <dbReference type="ARBA" id="ARBA00022763"/>
    </source>
</evidence>
<dbReference type="Pfam" id="PF14520">
    <property type="entry name" value="HHH_5"/>
    <property type="match status" value="1"/>
</dbReference>
<evidence type="ECO:0000256" key="8">
    <source>
        <dbReference type="ARBA" id="ARBA00022679"/>
    </source>
</evidence>
<dbReference type="FunFam" id="3.20.20.140:FF:000047">
    <property type="entry name" value="PHP domain-containing protein"/>
    <property type="match status" value="1"/>
</dbReference>
<feature type="domain" description="Helix-hairpin-helix DNA-binding motif class 1" evidence="22">
    <location>
        <begin position="91"/>
        <end position="110"/>
    </location>
</feature>
<dbReference type="PIRSF" id="PIRSF005047">
    <property type="entry name" value="UCP005047_YshC"/>
    <property type="match status" value="1"/>
</dbReference>
<evidence type="ECO:0000256" key="6">
    <source>
        <dbReference type="ARBA" id="ARBA00022481"/>
    </source>
</evidence>
<dbReference type="Pfam" id="PF14716">
    <property type="entry name" value="HHH_8"/>
    <property type="match status" value="1"/>
</dbReference>
<dbReference type="InterPro" id="IPR022311">
    <property type="entry name" value="PolX-like"/>
</dbReference>
<dbReference type="InterPro" id="IPR043519">
    <property type="entry name" value="NT_sf"/>
</dbReference>
<comment type="caution">
    <text evidence="25">The sequence shown here is derived from an EMBL/GenBank/DDBJ whole genome shotgun (WGS) entry which is preliminary data.</text>
</comment>
<dbReference type="NCBIfam" id="NF006375">
    <property type="entry name" value="PRK08609.1"/>
    <property type="match status" value="1"/>
</dbReference>
<comment type="subcellular location">
    <subcellularLocation>
        <location evidence="2">Cytoplasm</location>
    </subcellularLocation>
</comment>
<evidence type="ECO:0000256" key="20">
    <source>
        <dbReference type="ARBA" id="ARBA00045548"/>
    </source>
</evidence>
<keyword evidence="7" id="KW-0237">DNA synthesis</keyword>
<comment type="catalytic activity">
    <reaction evidence="18">
        <text>2'-deoxyribonucleotide-(2'-deoxyribose 5'-phosphate)-2'-deoxyribonucleotide-DNA = a 3'-end 2'-deoxyribonucleotide-(2,3-dehydro-2,3-deoxyribose 5'-phosphate)-DNA + a 5'-end 5'-phospho-2'-deoxyribonucleoside-DNA + H(+)</text>
        <dbReference type="Rhea" id="RHEA:66592"/>
        <dbReference type="Rhea" id="RHEA-COMP:13180"/>
        <dbReference type="Rhea" id="RHEA-COMP:16897"/>
        <dbReference type="Rhea" id="RHEA-COMP:17067"/>
        <dbReference type="ChEBI" id="CHEBI:15378"/>
        <dbReference type="ChEBI" id="CHEBI:136412"/>
        <dbReference type="ChEBI" id="CHEBI:157695"/>
        <dbReference type="ChEBI" id="CHEBI:167181"/>
        <dbReference type="EC" id="4.2.99.18"/>
    </reaction>
</comment>
<comment type="function">
    <text evidence="20">Repair polymerase that plays a key role in base-excision repair. During this process, the damaged base is excised by specific DNA glycosylases, the DNA backbone is nicked at the abasic site by an apurinic/apyrimidic (AP) endonuclease, and POLB removes 5'-deoxyribose-phosphate from the preincised AP site acting as a 5'-deoxyribose-phosphate lyase (5'-dRP lyase); through its DNA polymerase activity, it adds one nucleotide to the 3' end of the arising single-nucleotide gap. Conducts 'gap-filling' DNA synthesis in a stepwise distributive fashion rather than in a processive fashion as for other DNA polymerases. It is also able to cleave sugar-phosphate bonds 3' to an intact AP site, acting as an AP lyase.</text>
</comment>
<dbReference type="InterPro" id="IPR003141">
    <property type="entry name" value="Pol/His_phosphatase_N"/>
</dbReference>
<keyword evidence="9" id="KW-0548">Nucleotidyltransferase</keyword>
<gene>
    <name evidence="25" type="ORF">COS91_08095</name>
</gene>
<feature type="domain" description="Helix-hairpin-helix DNA-binding motif class 1" evidence="22">
    <location>
        <begin position="126"/>
        <end position="145"/>
    </location>
</feature>
<dbReference type="InterPro" id="IPR002008">
    <property type="entry name" value="DNA_pol_X_beta-like"/>
</dbReference>
<keyword evidence="10" id="KW-0235">DNA replication</keyword>
<evidence type="ECO:0000256" key="21">
    <source>
        <dbReference type="ARBA" id="ARBA00049244"/>
    </source>
</evidence>
<keyword evidence="14" id="KW-0915">Sodium</keyword>
<dbReference type="Gene3D" id="3.30.460.10">
    <property type="entry name" value="Beta Polymerase, domain 2"/>
    <property type="match status" value="1"/>
</dbReference>
<dbReference type="Pfam" id="PF02811">
    <property type="entry name" value="PHP"/>
    <property type="match status" value="1"/>
</dbReference>
<dbReference type="InterPro" id="IPR003583">
    <property type="entry name" value="Hlx-hairpin-Hlx_DNA-bd_motif"/>
</dbReference>
<accession>A0A2M6ZED1</accession>
<evidence type="ECO:0000313" key="25">
    <source>
        <dbReference type="EMBL" id="PIU50749.1"/>
    </source>
</evidence>
<dbReference type="GO" id="GO:0140078">
    <property type="term" value="F:class I DNA-(apurinic or apyrimidinic site) endonuclease activity"/>
    <property type="evidence" value="ECO:0007669"/>
    <property type="project" value="UniProtKB-EC"/>
</dbReference>
<evidence type="ECO:0000256" key="3">
    <source>
        <dbReference type="ARBA" id="ARBA00012417"/>
    </source>
</evidence>
<feature type="domain" description="Helix-hairpin-helix DNA-binding motif class 1" evidence="22">
    <location>
        <begin position="51"/>
        <end position="70"/>
    </location>
</feature>
<comment type="catalytic activity">
    <reaction evidence="19">
        <text>a 5'-end 2'-deoxyribose-2'-deoxyribonucleotide-DNA = (2E,4S)-4-hydroxypenten-2-al-5-phosphate + a 5'-end 5'-phospho-2'-deoxyribonucleoside-DNA + H(+)</text>
        <dbReference type="Rhea" id="RHEA:76255"/>
        <dbReference type="Rhea" id="RHEA-COMP:13180"/>
        <dbReference type="Rhea" id="RHEA-COMP:18657"/>
        <dbReference type="ChEBI" id="CHEBI:15378"/>
        <dbReference type="ChEBI" id="CHEBI:136412"/>
        <dbReference type="ChEBI" id="CHEBI:195194"/>
        <dbReference type="ChEBI" id="CHEBI:195195"/>
    </reaction>
</comment>
<evidence type="ECO:0000256" key="7">
    <source>
        <dbReference type="ARBA" id="ARBA00022634"/>
    </source>
</evidence>
<evidence type="ECO:0000313" key="26">
    <source>
        <dbReference type="Proteomes" id="UP000229227"/>
    </source>
</evidence>
<dbReference type="GO" id="GO:0005829">
    <property type="term" value="C:cytosol"/>
    <property type="evidence" value="ECO:0007669"/>
    <property type="project" value="TreeGrafter"/>
</dbReference>
<evidence type="ECO:0000256" key="1">
    <source>
        <dbReference type="ARBA" id="ARBA00001946"/>
    </source>
</evidence>
<evidence type="ECO:0000256" key="19">
    <source>
        <dbReference type="ARBA" id="ARBA00044678"/>
    </source>
</evidence>